<accession>A0A200PM26</accession>
<dbReference type="InterPro" id="IPR036049">
    <property type="entry name" value="Ribosomal_uL29_sf"/>
</dbReference>
<sequence>MNSEVSRRLINALVKGSEVQLALLHVAKVTGGAPNKLSKIKVAKLSIAQESLKTEREKKKEMYFPMRKFAIKFPKVSSKDDFVQVVLVDQRM</sequence>
<dbReference type="GO" id="GO:0022625">
    <property type="term" value="C:cytosolic large ribosomal subunit"/>
    <property type="evidence" value="ECO:0007669"/>
    <property type="project" value="InterPro"/>
</dbReference>
<name>A0A200PM26_MACCD</name>
<comment type="caution">
    <text evidence="1">The sequence shown here is derived from an EMBL/GenBank/DDBJ whole genome shotgun (WGS) entry which is preliminary data.</text>
</comment>
<organism evidence="1 2">
    <name type="scientific">Macleaya cordata</name>
    <name type="common">Five-seeded plume-poppy</name>
    <name type="synonym">Bocconia cordata</name>
    <dbReference type="NCBI Taxonomy" id="56857"/>
    <lineage>
        <taxon>Eukaryota</taxon>
        <taxon>Viridiplantae</taxon>
        <taxon>Streptophyta</taxon>
        <taxon>Embryophyta</taxon>
        <taxon>Tracheophyta</taxon>
        <taxon>Spermatophyta</taxon>
        <taxon>Magnoliopsida</taxon>
        <taxon>Ranunculales</taxon>
        <taxon>Papaveraceae</taxon>
        <taxon>Papaveroideae</taxon>
        <taxon>Macleaya</taxon>
    </lineage>
</organism>
<dbReference type="GO" id="GO:0006412">
    <property type="term" value="P:translation"/>
    <property type="evidence" value="ECO:0007669"/>
    <property type="project" value="InterPro"/>
</dbReference>
<evidence type="ECO:0000313" key="2">
    <source>
        <dbReference type="Proteomes" id="UP000195402"/>
    </source>
</evidence>
<dbReference type="PANTHER" id="PTHR45722">
    <property type="entry name" value="60S RIBOSOMAL PROTEIN L35"/>
    <property type="match status" value="1"/>
</dbReference>
<reference evidence="1 2" key="1">
    <citation type="journal article" date="2017" name="Mol. Plant">
        <title>The Genome of Medicinal Plant Macleaya cordata Provides New Insights into Benzylisoquinoline Alkaloids Metabolism.</title>
        <authorList>
            <person name="Liu X."/>
            <person name="Liu Y."/>
            <person name="Huang P."/>
            <person name="Ma Y."/>
            <person name="Qing Z."/>
            <person name="Tang Q."/>
            <person name="Cao H."/>
            <person name="Cheng P."/>
            <person name="Zheng Y."/>
            <person name="Yuan Z."/>
            <person name="Zhou Y."/>
            <person name="Liu J."/>
            <person name="Tang Z."/>
            <person name="Zhuo Y."/>
            <person name="Zhang Y."/>
            <person name="Yu L."/>
            <person name="Huang J."/>
            <person name="Yang P."/>
            <person name="Peng Q."/>
            <person name="Zhang J."/>
            <person name="Jiang W."/>
            <person name="Zhang Z."/>
            <person name="Lin K."/>
            <person name="Ro D.K."/>
            <person name="Chen X."/>
            <person name="Xiong X."/>
            <person name="Shang Y."/>
            <person name="Huang S."/>
            <person name="Zeng J."/>
        </authorList>
    </citation>
    <scope>NUCLEOTIDE SEQUENCE [LARGE SCALE GENOMIC DNA]</scope>
    <source>
        <strain evidence="2">cv. BLH2017</strain>
        <tissue evidence="1">Root</tissue>
    </source>
</reference>
<dbReference type="GO" id="GO:0003729">
    <property type="term" value="F:mRNA binding"/>
    <property type="evidence" value="ECO:0007669"/>
    <property type="project" value="TreeGrafter"/>
</dbReference>
<proteinExistence type="predicted"/>
<dbReference type="Gene3D" id="1.10.287.310">
    <property type="match status" value="1"/>
</dbReference>
<dbReference type="Proteomes" id="UP000195402">
    <property type="component" value="Unassembled WGS sequence"/>
</dbReference>
<gene>
    <name evidence="1" type="ORF">BVC80_1505g12</name>
</gene>
<dbReference type="AlphaFoldDB" id="A0A200PM26"/>
<dbReference type="EMBL" id="MVGT01004519">
    <property type="protein sequence ID" value="OUZ99265.1"/>
    <property type="molecule type" value="Genomic_DNA"/>
</dbReference>
<dbReference type="GO" id="GO:0000463">
    <property type="term" value="P:maturation of LSU-rRNA from tricistronic rRNA transcript (SSU-rRNA, 5.8S rRNA, LSU-rRNA)"/>
    <property type="evidence" value="ECO:0007669"/>
    <property type="project" value="InterPro"/>
</dbReference>
<dbReference type="InterPro" id="IPR045059">
    <property type="entry name" value="Ribosomal_uL29_euk"/>
</dbReference>
<dbReference type="STRING" id="56857.A0A200PM26"/>
<dbReference type="PANTHER" id="PTHR45722:SF27">
    <property type="entry name" value="60S RIBOSOMAL PROTEIN L35-LIKE"/>
    <property type="match status" value="1"/>
</dbReference>
<dbReference type="OrthoDB" id="528635at2759"/>
<evidence type="ECO:0000313" key="1">
    <source>
        <dbReference type="EMBL" id="OUZ99265.1"/>
    </source>
</evidence>
<keyword evidence="2" id="KW-1185">Reference proteome</keyword>
<dbReference type="InParanoid" id="A0A200PM26"/>
<protein>
    <submittedName>
        <fullName evidence="1">Uncharacterized protein</fullName>
    </submittedName>
</protein>
<dbReference type="GO" id="GO:0003735">
    <property type="term" value="F:structural constituent of ribosome"/>
    <property type="evidence" value="ECO:0007669"/>
    <property type="project" value="InterPro"/>
</dbReference>